<evidence type="ECO:0000256" key="8">
    <source>
        <dbReference type="ARBA" id="ARBA00022771"/>
    </source>
</evidence>
<keyword evidence="11" id="KW-1133">Transmembrane helix</keyword>
<reference evidence="17" key="1">
    <citation type="submission" date="2021-12" db="EMBL/GenBank/DDBJ databases">
        <authorList>
            <person name="King R."/>
        </authorList>
    </citation>
    <scope>NUCLEOTIDE SEQUENCE</scope>
</reference>
<comment type="pathway">
    <text evidence="2">Protein modification; protein ubiquitination.</text>
</comment>
<evidence type="ECO:0000313" key="18">
    <source>
        <dbReference type="Proteomes" id="UP001154078"/>
    </source>
</evidence>
<evidence type="ECO:0000259" key="16">
    <source>
        <dbReference type="SMART" id="SM00184"/>
    </source>
</evidence>
<keyword evidence="8" id="KW-0863">Zinc-finger</keyword>
<dbReference type="CDD" id="cd16451">
    <property type="entry name" value="mRING_PEX12"/>
    <property type="match status" value="1"/>
</dbReference>
<evidence type="ECO:0000256" key="9">
    <source>
        <dbReference type="ARBA" id="ARBA00022833"/>
    </source>
</evidence>
<dbReference type="InterPro" id="IPR006845">
    <property type="entry name" value="Pex_N"/>
</dbReference>
<keyword evidence="9" id="KW-0862">Zinc</keyword>
<evidence type="ECO:0000256" key="3">
    <source>
        <dbReference type="ARBA" id="ARBA00008704"/>
    </source>
</evidence>
<evidence type="ECO:0000313" key="17">
    <source>
        <dbReference type="EMBL" id="CAH0548690.1"/>
    </source>
</evidence>
<comment type="subcellular location">
    <subcellularLocation>
        <location evidence="1">Peroxisome membrane</location>
        <topology evidence="1">Multi-pass membrane protein</topology>
    </subcellularLocation>
</comment>
<dbReference type="Proteomes" id="UP001154078">
    <property type="component" value="Chromosome 10"/>
</dbReference>
<dbReference type="PANTHER" id="PTHR12888:SF0">
    <property type="entry name" value="PEROXISOME ASSEMBLY PROTEIN 12"/>
    <property type="match status" value="1"/>
</dbReference>
<keyword evidence="6" id="KW-0812">Transmembrane</keyword>
<dbReference type="GO" id="GO:0008270">
    <property type="term" value="F:zinc ion binding"/>
    <property type="evidence" value="ECO:0007669"/>
    <property type="project" value="UniProtKB-KW"/>
</dbReference>
<keyword evidence="5" id="KW-0813">Transport</keyword>
<dbReference type="Gene3D" id="3.30.40.10">
    <property type="entry name" value="Zinc/RING finger domain, C3HC4 (zinc finger)"/>
    <property type="match status" value="1"/>
</dbReference>
<sequence length="324" mass="37346">MAENAANFTQILQEKPSIFEIIAQKSLHDTLHPALQRVALFLSSNFPQKFGWLNKYYEETYLALNYVLQYQYLKYYDSSFSENFYGLKRVTLSNSKLSEQNKNLSLAVLVILPYLKRKLEEKIAIYKLESAEGCLRKDFEGRLKRLILFSHSTFELTWGVLTLLNYLKYMSNGTDSQLLMLKLIDLKLVRSGEQDVGGFWSALFKGQLSLTDVSVGLFKNSVVTALEVTAFFLQFLQTWNSEKSNYKMTDLPVVPPPPPDCKSKQYKGKCPLCLKQWLIPTVLPVSGYIFCFRCILRYLSENQKCPITNLPAKPLDIVRLYVNE</sequence>
<feature type="domain" description="RING-type" evidence="16">
    <location>
        <begin position="270"/>
        <end position="308"/>
    </location>
</feature>
<accession>A0A9P0FCK4</accession>
<keyword evidence="18" id="KW-1185">Reference proteome</keyword>
<evidence type="ECO:0000256" key="11">
    <source>
        <dbReference type="ARBA" id="ARBA00022989"/>
    </source>
</evidence>
<dbReference type="AlphaFoldDB" id="A0A9P0FCK4"/>
<dbReference type="GO" id="GO:0005778">
    <property type="term" value="C:peroxisomal membrane"/>
    <property type="evidence" value="ECO:0007669"/>
    <property type="project" value="UniProtKB-SubCell"/>
</dbReference>
<dbReference type="FunFam" id="3.30.40.10:FF:000634">
    <property type="entry name" value="Peroxisome assembly protein 12"/>
    <property type="match status" value="1"/>
</dbReference>
<evidence type="ECO:0000256" key="13">
    <source>
        <dbReference type="ARBA" id="ARBA00023140"/>
    </source>
</evidence>
<dbReference type="OrthoDB" id="107372at2759"/>
<evidence type="ECO:0000256" key="4">
    <source>
        <dbReference type="ARBA" id="ARBA00018980"/>
    </source>
</evidence>
<dbReference type="Pfam" id="PF04757">
    <property type="entry name" value="Pex2_Pex12"/>
    <property type="match status" value="1"/>
</dbReference>
<dbReference type="GO" id="GO:0006513">
    <property type="term" value="P:protein monoubiquitination"/>
    <property type="evidence" value="ECO:0007669"/>
    <property type="project" value="TreeGrafter"/>
</dbReference>
<comment type="function">
    <text evidence="15">Component of a retrotranslocation channel required for peroxisome organization by mediating export of the PEX5 receptor from peroxisomes to the cytosol, thereby promoting PEX5 recycling.</text>
</comment>
<dbReference type="InterPro" id="IPR013083">
    <property type="entry name" value="Znf_RING/FYVE/PHD"/>
</dbReference>
<dbReference type="PIRSF" id="PIRSF038074">
    <property type="entry name" value="Peroxisome_assembly_p12"/>
    <property type="match status" value="1"/>
</dbReference>
<dbReference type="PANTHER" id="PTHR12888">
    <property type="entry name" value="PEROXISOME ASSEMBLY PROTEIN 12 PEROXIN-12"/>
    <property type="match status" value="1"/>
</dbReference>
<keyword evidence="13 15" id="KW-0576">Peroxisome</keyword>
<evidence type="ECO:0000256" key="10">
    <source>
        <dbReference type="ARBA" id="ARBA00022927"/>
    </source>
</evidence>
<dbReference type="GO" id="GO:0016558">
    <property type="term" value="P:protein import into peroxisome matrix"/>
    <property type="evidence" value="ECO:0007669"/>
    <property type="project" value="UniProtKB-UniRule"/>
</dbReference>
<evidence type="ECO:0000256" key="15">
    <source>
        <dbReference type="PIRNR" id="PIRNR038074"/>
    </source>
</evidence>
<dbReference type="GO" id="GO:0004842">
    <property type="term" value="F:ubiquitin-protein transferase activity"/>
    <property type="evidence" value="ECO:0007669"/>
    <property type="project" value="TreeGrafter"/>
</dbReference>
<evidence type="ECO:0000256" key="6">
    <source>
        <dbReference type="ARBA" id="ARBA00022692"/>
    </source>
</evidence>
<proteinExistence type="inferred from homology"/>
<dbReference type="SUPFAM" id="SSF57850">
    <property type="entry name" value="RING/U-box"/>
    <property type="match status" value="1"/>
</dbReference>
<dbReference type="GO" id="GO:1990429">
    <property type="term" value="C:peroxisomal importomer complex"/>
    <property type="evidence" value="ECO:0007669"/>
    <property type="project" value="TreeGrafter"/>
</dbReference>
<evidence type="ECO:0000256" key="12">
    <source>
        <dbReference type="ARBA" id="ARBA00023136"/>
    </source>
</evidence>
<gene>
    <name evidence="17" type="ORF">MELIAE_LOCUS2111</name>
</gene>
<dbReference type="InterPro" id="IPR017375">
    <property type="entry name" value="PEX12"/>
</dbReference>
<comment type="similarity">
    <text evidence="3 15">Belongs to the pex2/pex10/pex12 family.</text>
</comment>
<dbReference type="InterPro" id="IPR001841">
    <property type="entry name" value="Znf_RING"/>
</dbReference>
<evidence type="ECO:0000256" key="7">
    <source>
        <dbReference type="ARBA" id="ARBA00022723"/>
    </source>
</evidence>
<protein>
    <recommendedName>
        <fullName evidence="4 15">Peroxisome assembly protein 12</fullName>
    </recommendedName>
    <alternativeName>
        <fullName evidence="14 15">Peroxin-12</fullName>
    </alternativeName>
</protein>
<keyword evidence="12 15" id="KW-0472">Membrane</keyword>
<evidence type="ECO:0000256" key="14">
    <source>
        <dbReference type="ARBA" id="ARBA00029692"/>
    </source>
</evidence>
<keyword evidence="10" id="KW-0653">Protein transport</keyword>
<evidence type="ECO:0000256" key="2">
    <source>
        <dbReference type="ARBA" id="ARBA00004906"/>
    </source>
</evidence>
<evidence type="ECO:0000256" key="5">
    <source>
        <dbReference type="ARBA" id="ARBA00022448"/>
    </source>
</evidence>
<keyword evidence="7" id="KW-0479">Metal-binding</keyword>
<dbReference type="SMART" id="SM00184">
    <property type="entry name" value="RING"/>
    <property type="match status" value="1"/>
</dbReference>
<organism evidence="17 18">
    <name type="scientific">Brassicogethes aeneus</name>
    <name type="common">Rape pollen beetle</name>
    <name type="synonym">Meligethes aeneus</name>
    <dbReference type="NCBI Taxonomy" id="1431903"/>
    <lineage>
        <taxon>Eukaryota</taxon>
        <taxon>Metazoa</taxon>
        <taxon>Ecdysozoa</taxon>
        <taxon>Arthropoda</taxon>
        <taxon>Hexapoda</taxon>
        <taxon>Insecta</taxon>
        <taxon>Pterygota</taxon>
        <taxon>Neoptera</taxon>
        <taxon>Endopterygota</taxon>
        <taxon>Coleoptera</taxon>
        <taxon>Polyphaga</taxon>
        <taxon>Cucujiformia</taxon>
        <taxon>Nitidulidae</taxon>
        <taxon>Meligethinae</taxon>
        <taxon>Brassicogethes</taxon>
    </lineage>
</organism>
<evidence type="ECO:0000256" key="1">
    <source>
        <dbReference type="ARBA" id="ARBA00004585"/>
    </source>
</evidence>
<name>A0A9P0FCK4_BRAAE</name>
<dbReference type="EMBL" id="OV121141">
    <property type="protein sequence ID" value="CAH0548690.1"/>
    <property type="molecule type" value="Genomic_DNA"/>
</dbReference>